<keyword evidence="3" id="KW-1185">Reference proteome</keyword>
<reference evidence="3" key="1">
    <citation type="journal article" date="2019" name="Int. J. Syst. Evol. Microbiol.">
        <title>The Global Catalogue of Microorganisms (GCM) 10K type strain sequencing project: providing services to taxonomists for standard genome sequencing and annotation.</title>
        <authorList>
            <consortium name="The Broad Institute Genomics Platform"/>
            <consortium name="The Broad Institute Genome Sequencing Center for Infectious Disease"/>
            <person name="Wu L."/>
            <person name="Ma J."/>
        </authorList>
    </citation>
    <scope>NUCLEOTIDE SEQUENCE [LARGE SCALE GENOMIC DNA]</scope>
    <source>
        <strain evidence="3">LMG 24813</strain>
    </source>
</reference>
<dbReference type="RefSeq" id="WP_281421941.1">
    <property type="nucleotide sequence ID" value="NZ_JAHTBN010000001.1"/>
</dbReference>
<evidence type="ECO:0000313" key="2">
    <source>
        <dbReference type="EMBL" id="MFC4199906.1"/>
    </source>
</evidence>
<feature type="transmembrane region" description="Helical" evidence="1">
    <location>
        <begin position="21"/>
        <end position="40"/>
    </location>
</feature>
<sequence length="41" mass="4306">MGLFKSSDRKKHESGLSLLQGLLILAILGIIATVIVTKLAG</sequence>
<keyword evidence="1" id="KW-0472">Membrane</keyword>
<keyword evidence="1" id="KW-1133">Transmembrane helix</keyword>
<evidence type="ECO:0000256" key="1">
    <source>
        <dbReference type="SAM" id="Phobius"/>
    </source>
</evidence>
<organism evidence="2 3">
    <name type="scientific">Candidimonas humi</name>
    <dbReference type="NCBI Taxonomy" id="683355"/>
    <lineage>
        <taxon>Bacteria</taxon>
        <taxon>Pseudomonadati</taxon>
        <taxon>Pseudomonadota</taxon>
        <taxon>Betaproteobacteria</taxon>
        <taxon>Burkholderiales</taxon>
        <taxon>Alcaligenaceae</taxon>
        <taxon>Candidimonas</taxon>
    </lineage>
</organism>
<dbReference type="Proteomes" id="UP001595848">
    <property type="component" value="Unassembled WGS sequence"/>
</dbReference>
<name>A0ABV8NVK2_9BURK</name>
<gene>
    <name evidence="2" type="ORF">ACFOY1_02970</name>
</gene>
<evidence type="ECO:0000313" key="3">
    <source>
        <dbReference type="Proteomes" id="UP001595848"/>
    </source>
</evidence>
<comment type="caution">
    <text evidence="2">The sequence shown here is derived from an EMBL/GenBank/DDBJ whole genome shotgun (WGS) entry which is preliminary data.</text>
</comment>
<proteinExistence type="predicted"/>
<dbReference type="EMBL" id="JBHSBV010000001">
    <property type="protein sequence ID" value="MFC4199906.1"/>
    <property type="molecule type" value="Genomic_DNA"/>
</dbReference>
<accession>A0ABV8NVK2</accession>
<keyword evidence="1" id="KW-0812">Transmembrane</keyword>
<protein>
    <submittedName>
        <fullName evidence="2">Uncharacterized protein</fullName>
    </submittedName>
</protein>